<proteinExistence type="predicted"/>
<dbReference type="Proteomes" id="UP000572722">
    <property type="component" value="Unassembled WGS sequence"/>
</dbReference>
<sequence>MRLYFLILVTLTSFGANAKLNCDEPFVDIKSDFLVKEIRSIDEDSQEPTLRQVIAYDSGDLTVVHQKTCAMSNIQIEYFYNNTNNSAVVSNFLDIFNQIKSKYHLEVNENFNHGLLDILKSSSLTSKNITIASPTDSVEYDFSIQVEDSYFGLYTKKLSFYISIGGL</sequence>
<dbReference type="EMBL" id="VTXO01000001">
    <property type="protein sequence ID" value="NOI80033.1"/>
    <property type="molecule type" value="Genomic_DNA"/>
</dbReference>
<accession>A0AAE5GNB6</accession>
<dbReference type="RefSeq" id="WP_171320699.1">
    <property type="nucleotide sequence ID" value="NZ_VTXO01000001.1"/>
</dbReference>
<organism evidence="2 3">
    <name type="scientific">Vibrio tubiashii</name>
    <dbReference type="NCBI Taxonomy" id="29498"/>
    <lineage>
        <taxon>Bacteria</taxon>
        <taxon>Pseudomonadati</taxon>
        <taxon>Pseudomonadota</taxon>
        <taxon>Gammaproteobacteria</taxon>
        <taxon>Vibrionales</taxon>
        <taxon>Vibrionaceae</taxon>
        <taxon>Vibrio</taxon>
        <taxon>Vibrio oreintalis group</taxon>
    </lineage>
</organism>
<feature type="signal peptide" evidence="1">
    <location>
        <begin position="1"/>
        <end position="18"/>
    </location>
</feature>
<dbReference type="AlphaFoldDB" id="A0AAE5GNB6"/>
<evidence type="ECO:0000313" key="3">
    <source>
        <dbReference type="Proteomes" id="UP000572722"/>
    </source>
</evidence>
<evidence type="ECO:0000313" key="2">
    <source>
        <dbReference type="EMBL" id="NOI80033.1"/>
    </source>
</evidence>
<reference evidence="2 3" key="1">
    <citation type="submission" date="2019-08" db="EMBL/GenBank/DDBJ databases">
        <title>Draft genome sequencing and comparative genomics of hatchery-associated Vibrios.</title>
        <authorList>
            <person name="Kehlet-Delgado H."/>
            <person name="Mueller R.S."/>
        </authorList>
    </citation>
    <scope>NUCLEOTIDE SEQUENCE [LARGE SCALE GENOMIC DNA]</scope>
    <source>
        <strain evidence="2 3">01-65-5-1</strain>
    </source>
</reference>
<feature type="chain" id="PRO_5042144405" evidence="1">
    <location>
        <begin position="19"/>
        <end position="167"/>
    </location>
</feature>
<name>A0AAE5GNB6_9VIBR</name>
<keyword evidence="1" id="KW-0732">Signal</keyword>
<comment type="caution">
    <text evidence="2">The sequence shown here is derived from an EMBL/GenBank/DDBJ whole genome shotgun (WGS) entry which is preliminary data.</text>
</comment>
<protein>
    <submittedName>
        <fullName evidence="2">Uncharacterized protein</fullName>
    </submittedName>
</protein>
<gene>
    <name evidence="2" type="ORF">F0237_05080</name>
</gene>
<evidence type="ECO:0000256" key="1">
    <source>
        <dbReference type="SAM" id="SignalP"/>
    </source>
</evidence>